<organism evidence="2 3">
    <name type="scientific">Morus notabilis</name>
    <dbReference type="NCBI Taxonomy" id="981085"/>
    <lineage>
        <taxon>Eukaryota</taxon>
        <taxon>Viridiplantae</taxon>
        <taxon>Streptophyta</taxon>
        <taxon>Embryophyta</taxon>
        <taxon>Tracheophyta</taxon>
        <taxon>Spermatophyta</taxon>
        <taxon>Magnoliopsida</taxon>
        <taxon>eudicotyledons</taxon>
        <taxon>Gunneridae</taxon>
        <taxon>Pentapetalae</taxon>
        <taxon>rosids</taxon>
        <taxon>fabids</taxon>
        <taxon>Rosales</taxon>
        <taxon>Moraceae</taxon>
        <taxon>Moreae</taxon>
        <taxon>Morus</taxon>
    </lineage>
</organism>
<accession>W9RJ21</accession>
<evidence type="ECO:0000256" key="1">
    <source>
        <dbReference type="SAM" id="MobiDB-lite"/>
    </source>
</evidence>
<proteinExistence type="predicted"/>
<feature type="region of interest" description="Disordered" evidence="1">
    <location>
        <begin position="106"/>
        <end position="140"/>
    </location>
</feature>
<dbReference type="EMBL" id="KE344806">
    <property type="protein sequence ID" value="EXB80326.1"/>
    <property type="molecule type" value="Genomic_DNA"/>
</dbReference>
<feature type="compositionally biased region" description="Basic and acidic residues" evidence="1">
    <location>
        <begin position="106"/>
        <end position="118"/>
    </location>
</feature>
<dbReference type="Proteomes" id="UP000030645">
    <property type="component" value="Unassembled WGS sequence"/>
</dbReference>
<feature type="compositionally biased region" description="Polar residues" evidence="1">
    <location>
        <begin position="119"/>
        <end position="130"/>
    </location>
</feature>
<sequence>MEDTDVNPNLPGVDSEGEFVADSEWGTLTLKANVGEQEDFVGLEEVQFLIAAADDERVSPNPLDISEQRVLDFSPLTLLVPPELENISDDIRAGAVLESKEAEASISAKERIGSKNDNRQSSLANRSSTVKIGGKLNGLN</sequence>
<evidence type="ECO:0000313" key="3">
    <source>
        <dbReference type="Proteomes" id="UP000030645"/>
    </source>
</evidence>
<reference evidence="3" key="1">
    <citation type="submission" date="2013-01" db="EMBL/GenBank/DDBJ databases">
        <title>Draft Genome Sequence of a Mulberry Tree, Morus notabilis C.K. Schneid.</title>
        <authorList>
            <person name="He N."/>
            <person name="Zhao S."/>
        </authorList>
    </citation>
    <scope>NUCLEOTIDE SEQUENCE</scope>
</reference>
<evidence type="ECO:0000313" key="2">
    <source>
        <dbReference type="EMBL" id="EXB80326.1"/>
    </source>
</evidence>
<keyword evidence="3" id="KW-1185">Reference proteome</keyword>
<name>W9RJ21_9ROSA</name>
<dbReference type="AlphaFoldDB" id="W9RJ21"/>
<gene>
    <name evidence="2" type="ORF">L484_025182</name>
</gene>
<protein>
    <submittedName>
        <fullName evidence="2">Uncharacterized protein</fullName>
    </submittedName>
</protein>